<keyword evidence="1" id="KW-1133">Transmembrane helix</keyword>
<proteinExistence type="predicted"/>
<accession>A0A9P1EJA3</accession>
<dbReference type="EMBL" id="CAMAPE010000052">
    <property type="protein sequence ID" value="CAH9109302.1"/>
    <property type="molecule type" value="Genomic_DNA"/>
</dbReference>
<keyword evidence="1" id="KW-0812">Transmembrane</keyword>
<evidence type="ECO:0000313" key="3">
    <source>
        <dbReference type="Proteomes" id="UP001152484"/>
    </source>
</evidence>
<evidence type="ECO:0000313" key="2">
    <source>
        <dbReference type="EMBL" id="CAH9109302.1"/>
    </source>
</evidence>
<organism evidence="2 3">
    <name type="scientific">Cuscuta europaea</name>
    <name type="common">European dodder</name>
    <dbReference type="NCBI Taxonomy" id="41803"/>
    <lineage>
        <taxon>Eukaryota</taxon>
        <taxon>Viridiplantae</taxon>
        <taxon>Streptophyta</taxon>
        <taxon>Embryophyta</taxon>
        <taxon>Tracheophyta</taxon>
        <taxon>Spermatophyta</taxon>
        <taxon>Magnoliopsida</taxon>
        <taxon>eudicotyledons</taxon>
        <taxon>Gunneridae</taxon>
        <taxon>Pentapetalae</taxon>
        <taxon>asterids</taxon>
        <taxon>lamiids</taxon>
        <taxon>Solanales</taxon>
        <taxon>Convolvulaceae</taxon>
        <taxon>Cuscuteae</taxon>
        <taxon>Cuscuta</taxon>
        <taxon>Cuscuta subgen. Cuscuta</taxon>
    </lineage>
</organism>
<keyword evidence="3" id="KW-1185">Reference proteome</keyword>
<protein>
    <submittedName>
        <fullName evidence="2">Uncharacterized protein</fullName>
    </submittedName>
</protein>
<reference evidence="2" key="1">
    <citation type="submission" date="2022-07" db="EMBL/GenBank/DDBJ databases">
        <authorList>
            <person name="Macas J."/>
            <person name="Novak P."/>
            <person name="Neumann P."/>
        </authorList>
    </citation>
    <scope>NUCLEOTIDE SEQUENCE</scope>
</reference>
<keyword evidence="1" id="KW-0472">Membrane</keyword>
<dbReference type="Proteomes" id="UP001152484">
    <property type="component" value="Unassembled WGS sequence"/>
</dbReference>
<feature type="transmembrane region" description="Helical" evidence="1">
    <location>
        <begin position="305"/>
        <end position="333"/>
    </location>
</feature>
<dbReference type="AlphaFoldDB" id="A0A9P1EJA3"/>
<evidence type="ECO:0000256" key="1">
    <source>
        <dbReference type="SAM" id="Phobius"/>
    </source>
</evidence>
<feature type="transmembrane region" description="Helical" evidence="1">
    <location>
        <begin position="272"/>
        <end position="293"/>
    </location>
</feature>
<name>A0A9P1EJA3_CUSEU</name>
<dbReference type="OrthoDB" id="1293907at2759"/>
<gene>
    <name evidence="2" type="ORF">CEURO_LOCUS18451</name>
</gene>
<sequence>MAAVDIVYLKEGNLRRLADLIREQEVQNMYYMNFSSVAEQVQYLTMCNNNAASVRTLLDECLALAAKYKSSNDAVRGRISDQTLVYAEHCLNNALQLFRNFTLRRDYLDKMQDHFTQIFQAVEDLDSGSSPEVSDLSDTIQEYDQMIVSYIRLNVNTYASQEYSKFLANSGVEFSDLVRTHKAKLGFTGRFEDLEEEEKLAVYTSVLEESGRLKALDGPKAAADPSSISYWHGGRKKKFKFGSAAMFLMDMGQIVWDVYSSGEPLTTALREALIFAAEAGGAALGKLVATAAATHLLGAKASATFVAAAGIVGGIVGAFIAGAVAGLLFGLIFNSGGEAPLPTDGFILYVVPMPNGRDLAPLLN</sequence>
<comment type="caution">
    <text evidence="2">The sequence shown here is derived from an EMBL/GenBank/DDBJ whole genome shotgun (WGS) entry which is preliminary data.</text>
</comment>